<name>A0AA39KMV3_MICHY</name>
<dbReference type="EMBL" id="JAQQBR010001832">
    <property type="protein sequence ID" value="KAK0167333.1"/>
    <property type="molecule type" value="Genomic_DNA"/>
</dbReference>
<protein>
    <submittedName>
        <fullName evidence="1">Uncharacterized protein</fullName>
    </submittedName>
</protein>
<evidence type="ECO:0000313" key="1">
    <source>
        <dbReference type="EMBL" id="KAK0167333.1"/>
    </source>
</evidence>
<organism evidence="1 2">
    <name type="scientific">Microctonus hyperodae</name>
    <name type="common">Parasitoid wasp</name>
    <dbReference type="NCBI Taxonomy" id="165561"/>
    <lineage>
        <taxon>Eukaryota</taxon>
        <taxon>Metazoa</taxon>
        <taxon>Ecdysozoa</taxon>
        <taxon>Arthropoda</taxon>
        <taxon>Hexapoda</taxon>
        <taxon>Insecta</taxon>
        <taxon>Pterygota</taxon>
        <taxon>Neoptera</taxon>
        <taxon>Endopterygota</taxon>
        <taxon>Hymenoptera</taxon>
        <taxon>Apocrita</taxon>
        <taxon>Ichneumonoidea</taxon>
        <taxon>Braconidae</taxon>
        <taxon>Euphorinae</taxon>
        <taxon>Microctonus</taxon>
    </lineage>
</organism>
<keyword evidence="2" id="KW-1185">Reference proteome</keyword>
<comment type="caution">
    <text evidence="1">The sequence shown here is derived from an EMBL/GenBank/DDBJ whole genome shotgun (WGS) entry which is preliminary data.</text>
</comment>
<evidence type="ECO:0000313" key="2">
    <source>
        <dbReference type="Proteomes" id="UP001168972"/>
    </source>
</evidence>
<sequence length="377" mass="44490">MSFEKTNYRDELNAADEIIKMSKSSDNYAMERNNFDERAQAFKENRSNALTSNFSTDYNPKNTNYTSISTRQLSQTHHSNIHYGNQKFSNVNEKFAKRYSRKSLEGTNVGCADFRDKYLSDQSSREITDDQQNANDTNPEIEETIDTIDSNNHQIYPKTHEDDENNLLPELGEINLQQHVESEKIENSVSTINDNYSSEGLSYNDKTRSELIFLYLTHNDLKRKISDLEVREQRAATKGLWEDALRLRDMKNRLELMREREIYQRDDLHIDPQTRQFVVDNIEKRKQLLEKRKKLCTDSWMYSEEAKLTWDKWLEEDKKSIIIDGNNQRENLLKQLEEEWRGLAESDKQRITHTYNNVMTGSSLQNELKLIATNIFH</sequence>
<dbReference type="AlphaFoldDB" id="A0AA39KMV3"/>
<reference evidence="1" key="2">
    <citation type="submission" date="2023-03" db="EMBL/GenBank/DDBJ databases">
        <authorList>
            <person name="Inwood S.N."/>
            <person name="Skelly J.G."/>
            <person name="Guhlin J."/>
            <person name="Harrop T.W.R."/>
            <person name="Goldson S.G."/>
            <person name="Dearden P.K."/>
        </authorList>
    </citation>
    <scope>NUCLEOTIDE SEQUENCE</scope>
    <source>
        <strain evidence="1">Lincoln</strain>
        <tissue evidence="1">Whole body</tissue>
    </source>
</reference>
<gene>
    <name evidence="1" type="ORF">PV327_004744</name>
</gene>
<accession>A0AA39KMV3</accession>
<proteinExistence type="predicted"/>
<reference evidence="1" key="1">
    <citation type="journal article" date="2023" name="bioRxiv">
        <title>Scaffold-level genome assemblies of two parasitoid biocontrol wasps reveal the parthenogenesis mechanism and an associated novel virus.</title>
        <authorList>
            <person name="Inwood S."/>
            <person name="Skelly J."/>
            <person name="Guhlin J."/>
            <person name="Harrop T."/>
            <person name="Goldson S."/>
            <person name="Dearden P."/>
        </authorList>
    </citation>
    <scope>NUCLEOTIDE SEQUENCE</scope>
    <source>
        <strain evidence="1">Lincoln</strain>
        <tissue evidence="1">Whole body</tissue>
    </source>
</reference>
<dbReference type="Proteomes" id="UP001168972">
    <property type="component" value="Unassembled WGS sequence"/>
</dbReference>